<dbReference type="GO" id="GO:0016020">
    <property type="term" value="C:membrane"/>
    <property type="evidence" value="ECO:0007669"/>
    <property type="project" value="UniProtKB-SubCell"/>
</dbReference>
<evidence type="ECO:0000256" key="1">
    <source>
        <dbReference type="ARBA" id="ARBA00004479"/>
    </source>
</evidence>
<dbReference type="SUPFAM" id="SSF52058">
    <property type="entry name" value="L domain-like"/>
    <property type="match status" value="1"/>
</dbReference>
<comment type="similarity">
    <text evidence="2">Belongs to the RLP family.</text>
</comment>
<evidence type="ECO:0000256" key="6">
    <source>
        <dbReference type="ARBA" id="ARBA00022737"/>
    </source>
</evidence>
<dbReference type="Gene3D" id="3.80.10.10">
    <property type="entry name" value="Ribonuclease Inhibitor"/>
    <property type="match status" value="1"/>
</dbReference>
<dbReference type="OrthoDB" id="1112830at2759"/>
<keyword evidence="6" id="KW-0677">Repeat</keyword>
<feature type="domain" description="Disease resistance R13L4/SHOC-2-like LRR" evidence="13">
    <location>
        <begin position="108"/>
        <end position="218"/>
    </location>
</feature>
<dbReference type="KEGG" id="rsz:108807510"/>
<keyword evidence="7" id="KW-1133">Transmembrane helix</keyword>
<dbReference type="AlphaFoldDB" id="A0A9W3C1G3"/>
<evidence type="ECO:0000256" key="2">
    <source>
        <dbReference type="ARBA" id="ARBA00009592"/>
    </source>
</evidence>
<evidence type="ECO:0000256" key="10">
    <source>
        <dbReference type="ARBA" id="ARBA00023180"/>
    </source>
</evidence>
<keyword evidence="3" id="KW-0433">Leucine-rich repeat</keyword>
<keyword evidence="4" id="KW-0812">Transmembrane</keyword>
<name>A0A9W3C1G3_RAPSA</name>
<sequence>MAMMIPSQSYSYSSIVSLYSLFLISLVLHTLASPTFHHCHHSQRDALLEFKNEFHLPNDTLLSSWNKSSRDCCSWKGVTCHAKSGKVISLYLDNTIPLNNSLKPNSGLFKLQHLHSLSLRNCSLHGEIPFSLGNLFRLTLLDLSYNYFLGQVPPSLGNLSRLTVLDLWGNRLVGQVPPSLGNLTQLRYLILSHNKLSGAIPFSFANLTKLYELNLHNNFLDSTLPDMSGLHLLDHSLLLYSQ</sequence>
<dbReference type="FunFam" id="3.80.10.10:FF:000275">
    <property type="entry name" value="Leucine-rich repeat receptor-like protein kinase"/>
    <property type="match status" value="1"/>
</dbReference>
<dbReference type="InterPro" id="IPR032675">
    <property type="entry name" value="LRR_dom_sf"/>
</dbReference>
<dbReference type="GeneID" id="108807510"/>
<keyword evidence="5 11" id="KW-0732">Signal</keyword>
<evidence type="ECO:0000256" key="5">
    <source>
        <dbReference type="ARBA" id="ARBA00022729"/>
    </source>
</evidence>
<proteinExistence type="inferred from homology"/>
<dbReference type="PANTHER" id="PTHR48063">
    <property type="entry name" value="LRR RECEPTOR-LIKE KINASE"/>
    <property type="match status" value="1"/>
</dbReference>
<evidence type="ECO:0000256" key="11">
    <source>
        <dbReference type="SAM" id="SignalP"/>
    </source>
</evidence>
<dbReference type="SMART" id="SM00369">
    <property type="entry name" value="LRR_TYP"/>
    <property type="match status" value="3"/>
</dbReference>
<gene>
    <name evidence="15" type="primary">LOC108807510</name>
</gene>
<reference evidence="15" key="2">
    <citation type="submission" date="2025-08" db="UniProtKB">
        <authorList>
            <consortium name="RefSeq"/>
        </authorList>
    </citation>
    <scope>IDENTIFICATION</scope>
    <source>
        <tissue evidence="15">Leaf</tissue>
    </source>
</reference>
<evidence type="ECO:0000256" key="4">
    <source>
        <dbReference type="ARBA" id="ARBA00022692"/>
    </source>
</evidence>
<organism evidence="14 15">
    <name type="scientific">Raphanus sativus</name>
    <name type="common">Radish</name>
    <name type="synonym">Raphanus raphanistrum var. sativus</name>
    <dbReference type="NCBI Taxonomy" id="3726"/>
    <lineage>
        <taxon>Eukaryota</taxon>
        <taxon>Viridiplantae</taxon>
        <taxon>Streptophyta</taxon>
        <taxon>Embryophyta</taxon>
        <taxon>Tracheophyta</taxon>
        <taxon>Spermatophyta</taxon>
        <taxon>Magnoliopsida</taxon>
        <taxon>eudicotyledons</taxon>
        <taxon>Gunneridae</taxon>
        <taxon>Pentapetalae</taxon>
        <taxon>rosids</taxon>
        <taxon>malvids</taxon>
        <taxon>Brassicales</taxon>
        <taxon>Brassicaceae</taxon>
        <taxon>Brassiceae</taxon>
        <taxon>Raphanus</taxon>
    </lineage>
</organism>
<keyword evidence="10" id="KW-0325">Glycoprotein</keyword>
<keyword evidence="9" id="KW-0675">Receptor</keyword>
<evidence type="ECO:0000259" key="12">
    <source>
        <dbReference type="Pfam" id="PF08263"/>
    </source>
</evidence>
<feature type="chain" id="PRO_5040935589" evidence="11">
    <location>
        <begin position="33"/>
        <end position="242"/>
    </location>
</feature>
<dbReference type="InterPro" id="IPR013210">
    <property type="entry name" value="LRR_N_plant-typ"/>
</dbReference>
<accession>A0A9W3C1G3</accession>
<keyword evidence="14" id="KW-1185">Reference proteome</keyword>
<reference evidence="14" key="1">
    <citation type="journal article" date="2019" name="Database">
        <title>The radish genome database (RadishGD): an integrated information resource for radish genomics.</title>
        <authorList>
            <person name="Yu H.J."/>
            <person name="Baek S."/>
            <person name="Lee Y.J."/>
            <person name="Cho A."/>
            <person name="Mun J.H."/>
        </authorList>
    </citation>
    <scope>NUCLEOTIDE SEQUENCE [LARGE SCALE GENOMIC DNA]</scope>
    <source>
        <strain evidence="14">cv. WK10039</strain>
    </source>
</reference>
<evidence type="ECO:0000256" key="9">
    <source>
        <dbReference type="ARBA" id="ARBA00023170"/>
    </source>
</evidence>
<dbReference type="InterPro" id="IPR055414">
    <property type="entry name" value="LRR_R13L4/SHOC2-like"/>
</dbReference>
<evidence type="ECO:0000256" key="7">
    <source>
        <dbReference type="ARBA" id="ARBA00022989"/>
    </source>
</evidence>
<protein>
    <submittedName>
        <fullName evidence="15">LOW QUALITY PROTEIN: receptor-like protein 31</fullName>
    </submittedName>
</protein>
<evidence type="ECO:0000259" key="13">
    <source>
        <dbReference type="Pfam" id="PF23598"/>
    </source>
</evidence>
<dbReference type="Proteomes" id="UP000504610">
    <property type="component" value="Chromosome 6"/>
</dbReference>
<evidence type="ECO:0000313" key="15">
    <source>
        <dbReference type="RefSeq" id="XP_056845425.1"/>
    </source>
</evidence>
<dbReference type="RefSeq" id="XP_056845425.1">
    <property type="nucleotide sequence ID" value="XM_056989445.1"/>
</dbReference>
<keyword evidence="8" id="KW-0472">Membrane</keyword>
<dbReference type="Pfam" id="PF23598">
    <property type="entry name" value="LRR_14"/>
    <property type="match status" value="1"/>
</dbReference>
<feature type="signal peptide" evidence="11">
    <location>
        <begin position="1"/>
        <end position="32"/>
    </location>
</feature>
<evidence type="ECO:0000256" key="3">
    <source>
        <dbReference type="ARBA" id="ARBA00022614"/>
    </source>
</evidence>
<dbReference type="InterPro" id="IPR046956">
    <property type="entry name" value="RLP23-like"/>
</dbReference>
<dbReference type="Pfam" id="PF08263">
    <property type="entry name" value="LRRNT_2"/>
    <property type="match status" value="1"/>
</dbReference>
<evidence type="ECO:0000256" key="8">
    <source>
        <dbReference type="ARBA" id="ARBA00023136"/>
    </source>
</evidence>
<evidence type="ECO:0000313" key="14">
    <source>
        <dbReference type="Proteomes" id="UP000504610"/>
    </source>
</evidence>
<feature type="domain" description="Leucine-rich repeat-containing N-terminal plant-type" evidence="12">
    <location>
        <begin position="41"/>
        <end position="80"/>
    </location>
</feature>
<dbReference type="InterPro" id="IPR003591">
    <property type="entry name" value="Leu-rich_rpt_typical-subtyp"/>
</dbReference>
<comment type="subcellular location">
    <subcellularLocation>
        <location evidence="1">Membrane</location>
        <topology evidence="1">Single-pass type I membrane protein</topology>
    </subcellularLocation>
</comment>